<evidence type="ECO:0000313" key="2">
    <source>
        <dbReference type="EMBL" id="AJD46086.1"/>
    </source>
</evidence>
<feature type="transmembrane region" description="Helical" evidence="1">
    <location>
        <begin position="96"/>
        <end position="116"/>
    </location>
</feature>
<keyword evidence="2" id="KW-0614">Plasmid</keyword>
<accession>A0A0B4XG84</accession>
<geneLocation type="plasmid" evidence="2 3">
    <name>pRgalR602c</name>
</geneLocation>
<name>A0A0B4XG84_9HYPH</name>
<dbReference type="Proteomes" id="UP000031368">
    <property type="component" value="Plasmid pRgalR602c"/>
</dbReference>
<dbReference type="EMBL" id="CP006880">
    <property type="protein sequence ID" value="AJD46086.1"/>
    <property type="molecule type" value="Genomic_DNA"/>
</dbReference>
<dbReference type="KEGG" id="rga:RGR602_PC02063"/>
<proteinExistence type="predicted"/>
<gene>
    <name evidence="2" type="ORF">RGR602_PC02063</name>
</gene>
<evidence type="ECO:0000256" key="1">
    <source>
        <dbReference type="SAM" id="Phobius"/>
    </source>
</evidence>
<sequence length="146" mass="15927">MEALPCPGQYHHPVERVNSWQPSSRSRACTWLQSADWAVRQSAPAGLQPRCRRAMGSGTLPQPIPSFSCICLTGSLRGGISIELALSLPTTPFNSALLAATYAIVIFTIVVQDFTLGRVAMRALQAPVLPRLRSANVLNARRLMRD</sequence>
<keyword evidence="1" id="KW-0472">Membrane</keyword>
<reference evidence="2 3" key="1">
    <citation type="submission" date="2013-11" db="EMBL/GenBank/DDBJ databases">
        <title>Complete genome sequence of Rhizobium gallicum bv. gallicum R602.</title>
        <authorList>
            <person name="Bustos P."/>
            <person name="Santamaria R.I."/>
            <person name="Lozano L."/>
            <person name="Acosta J.L."/>
            <person name="Ormeno-Orrillo E."/>
            <person name="Rogel M.A."/>
            <person name="Romero D."/>
            <person name="Cevallos M.A."/>
            <person name="Martinez-Romero E."/>
            <person name="Gonzalez V."/>
        </authorList>
    </citation>
    <scope>NUCLEOTIDE SEQUENCE [LARGE SCALE GENOMIC DNA]</scope>
    <source>
        <strain evidence="2 3">R602</strain>
        <plasmid evidence="2 3">pRgalR602c</plasmid>
    </source>
</reference>
<keyword evidence="1" id="KW-1133">Transmembrane helix</keyword>
<keyword evidence="3" id="KW-1185">Reference proteome</keyword>
<protein>
    <submittedName>
        <fullName evidence="2">Uncharacterized protein</fullName>
    </submittedName>
</protein>
<dbReference type="AlphaFoldDB" id="A0A0B4XG84"/>
<organism evidence="2 3">
    <name type="scientific">Rhizobium gallicum bv. gallicum R602sp</name>
    <dbReference type="NCBI Taxonomy" id="1041138"/>
    <lineage>
        <taxon>Bacteria</taxon>
        <taxon>Pseudomonadati</taxon>
        <taxon>Pseudomonadota</taxon>
        <taxon>Alphaproteobacteria</taxon>
        <taxon>Hyphomicrobiales</taxon>
        <taxon>Rhizobiaceae</taxon>
        <taxon>Rhizobium/Agrobacterium group</taxon>
        <taxon>Rhizobium</taxon>
    </lineage>
</organism>
<keyword evidence="1" id="KW-0812">Transmembrane</keyword>
<evidence type="ECO:0000313" key="3">
    <source>
        <dbReference type="Proteomes" id="UP000031368"/>
    </source>
</evidence>
<dbReference type="HOGENOM" id="CLU_1775915_0_0_5"/>